<dbReference type="AlphaFoldDB" id="A0A0X1KTM2"/>
<proteinExistence type="predicted"/>
<feature type="transmembrane region" description="Helical" evidence="5">
    <location>
        <begin position="7"/>
        <end position="31"/>
    </location>
</feature>
<dbReference type="RefSeq" id="WP_031502890.1">
    <property type="nucleotide sequence ID" value="NC_022795.1"/>
</dbReference>
<evidence type="ECO:0000256" key="5">
    <source>
        <dbReference type="SAM" id="Phobius"/>
    </source>
</evidence>
<evidence type="ECO:0000256" key="3">
    <source>
        <dbReference type="ARBA" id="ARBA00022989"/>
    </source>
</evidence>
<sequence length="148" mass="16285">MEPYIFWLILGVVLVVAEILTPTFFFFWFALGAFAAAGVSFVSGTIVQIITFMCVSGVLVLLTRPLAKKLTKSEPRKIHIDEIIGKEAIVIETIDNKQGKGLVKVNGEIWRAYSDSDDVTIEQGQKVTILKVEGAHVVVHKIERGGEA</sequence>
<keyword evidence="2 5" id="KW-0812">Transmembrane</keyword>
<dbReference type="Gene3D" id="2.40.50.140">
    <property type="entry name" value="Nucleic acid-binding proteins"/>
    <property type="match status" value="1"/>
</dbReference>
<feature type="domain" description="NfeD-like C-terminal" evidence="6">
    <location>
        <begin position="81"/>
        <end position="141"/>
    </location>
</feature>
<evidence type="ECO:0000256" key="4">
    <source>
        <dbReference type="ARBA" id="ARBA00023136"/>
    </source>
</evidence>
<evidence type="ECO:0000313" key="8">
    <source>
        <dbReference type="Proteomes" id="UP000077469"/>
    </source>
</evidence>
<dbReference type="Proteomes" id="UP000077469">
    <property type="component" value="Chromosome"/>
</dbReference>
<evidence type="ECO:0000259" key="6">
    <source>
        <dbReference type="Pfam" id="PF01957"/>
    </source>
</evidence>
<organism evidence="7 8">
    <name type="scientific">Pseudothermotoga hypogea DSM 11164 = NBRC 106472</name>
    <dbReference type="NCBI Taxonomy" id="1123384"/>
    <lineage>
        <taxon>Bacteria</taxon>
        <taxon>Thermotogati</taxon>
        <taxon>Thermotogota</taxon>
        <taxon>Thermotogae</taxon>
        <taxon>Thermotogales</taxon>
        <taxon>Thermotogaceae</taxon>
        <taxon>Pseudothermotoga</taxon>
    </lineage>
</organism>
<dbReference type="GO" id="GO:0005886">
    <property type="term" value="C:plasma membrane"/>
    <property type="evidence" value="ECO:0007669"/>
    <property type="project" value="TreeGrafter"/>
</dbReference>
<dbReference type="PATRIC" id="fig|1123384.7.peg.2170"/>
<comment type="subcellular location">
    <subcellularLocation>
        <location evidence="1">Membrane</location>
        <topology evidence="1">Multi-pass membrane protein</topology>
    </subcellularLocation>
</comment>
<dbReference type="Pfam" id="PF01957">
    <property type="entry name" value="NfeD"/>
    <property type="match status" value="1"/>
</dbReference>
<dbReference type="InterPro" id="IPR052165">
    <property type="entry name" value="Membrane_assoc_protease"/>
</dbReference>
<keyword evidence="3 5" id="KW-1133">Transmembrane helix</keyword>
<accession>A0A0X1KTM2</accession>
<protein>
    <submittedName>
        <fullName evidence="7">Nodulation efficiency protein D (NfeD)</fullName>
    </submittedName>
</protein>
<dbReference type="EMBL" id="CP007141">
    <property type="protein sequence ID" value="AJC74591.1"/>
    <property type="molecule type" value="Genomic_DNA"/>
</dbReference>
<dbReference type="InterPro" id="IPR012340">
    <property type="entry name" value="NA-bd_OB-fold"/>
</dbReference>
<reference evidence="7 8" key="1">
    <citation type="submission" date="2014-01" db="EMBL/GenBank/DDBJ databases">
        <title>Genome sequencing of Thermotog hypogea.</title>
        <authorList>
            <person name="Zhang X."/>
            <person name="Alvare G."/>
            <person name="Fristensky B."/>
            <person name="Chen L."/>
            <person name="Suen T."/>
            <person name="Chen Q."/>
            <person name="Ma K."/>
        </authorList>
    </citation>
    <scope>NUCLEOTIDE SEQUENCE [LARGE SCALE GENOMIC DNA]</scope>
    <source>
        <strain evidence="7 8">DSM 11164</strain>
    </source>
</reference>
<dbReference type="PANTHER" id="PTHR33507:SF3">
    <property type="entry name" value="INNER MEMBRANE PROTEIN YBBJ"/>
    <property type="match status" value="1"/>
</dbReference>
<dbReference type="KEGG" id="phy:AJ81_10850"/>
<evidence type="ECO:0000256" key="2">
    <source>
        <dbReference type="ARBA" id="ARBA00022692"/>
    </source>
</evidence>
<feature type="transmembrane region" description="Helical" evidence="5">
    <location>
        <begin position="37"/>
        <end position="62"/>
    </location>
</feature>
<dbReference type="SUPFAM" id="SSF141322">
    <property type="entry name" value="NfeD domain-like"/>
    <property type="match status" value="1"/>
</dbReference>
<name>A0A0X1KTM2_9THEM</name>
<dbReference type="PANTHER" id="PTHR33507">
    <property type="entry name" value="INNER MEMBRANE PROTEIN YBBJ"/>
    <property type="match status" value="1"/>
</dbReference>
<gene>
    <name evidence="7" type="ORF">AJ81_10850</name>
</gene>
<dbReference type="PaxDb" id="1123384-AJ81_10850"/>
<evidence type="ECO:0000256" key="1">
    <source>
        <dbReference type="ARBA" id="ARBA00004141"/>
    </source>
</evidence>
<dbReference type="OrthoDB" id="37442at2"/>
<dbReference type="STRING" id="1123384.AJ81_10850"/>
<evidence type="ECO:0000313" key="7">
    <source>
        <dbReference type="EMBL" id="AJC74591.1"/>
    </source>
</evidence>
<keyword evidence="4 5" id="KW-0472">Membrane</keyword>
<keyword evidence="8" id="KW-1185">Reference proteome</keyword>
<dbReference type="InterPro" id="IPR002810">
    <property type="entry name" value="NfeD-like_C"/>
</dbReference>